<keyword evidence="6" id="KW-0156">Chromatin regulator</keyword>
<dbReference type="GO" id="GO:0003677">
    <property type="term" value="F:DNA binding"/>
    <property type="evidence" value="ECO:0007669"/>
    <property type="project" value="InterPro"/>
</dbReference>
<evidence type="ECO:0000313" key="11">
    <source>
        <dbReference type="EMBL" id="PVD23099.1"/>
    </source>
</evidence>
<dbReference type="GO" id="GO:0045892">
    <property type="term" value="P:negative regulation of DNA-templated transcription"/>
    <property type="evidence" value="ECO:0007669"/>
    <property type="project" value="TreeGrafter"/>
</dbReference>
<reference evidence="11 12" key="1">
    <citation type="submission" date="2018-04" db="EMBL/GenBank/DDBJ databases">
        <title>The genome of golden apple snail Pomacea canaliculata provides insight into stress tolerance and invasive adaptation.</title>
        <authorList>
            <person name="Liu C."/>
            <person name="Liu B."/>
            <person name="Ren Y."/>
            <person name="Zhang Y."/>
            <person name="Wang H."/>
            <person name="Li S."/>
            <person name="Jiang F."/>
            <person name="Yin L."/>
            <person name="Zhang G."/>
            <person name="Qian W."/>
            <person name="Fan W."/>
        </authorList>
    </citation>
    <scope>NUCLEOTIDE SEQUENCE [LARGE SCALE GENOMIC DNA]</scope>
    <source>
        <strain evidence="11">SZHN2017</strain>
        <tissue evidence="11">Muscle</tissue>
    </source>
</reference>
<evidence type="ECO:0000256" key="4">
    <source>
        <dbReference type="ARBA" id="ARBA00022771"/>
    </source>
</evidence>
<gene>
    <name evidence="11" type="ORF">C0Q70_16361</name>
</gene>
<keyword evidence="4" id="KW-0863">Zinc-finger</keyword>
<comment type="caution">
    <text evidence="11">The sequence shown here is derived from an EMBL/GenBank/DDBJ whole genome shotgun (WGS) entry which is preliminary data.</text>
</comment>
<evidence type="ECO:0000259" key="10">
    <source>
        <dbReference type="PROSITE" id="PS52014"/>
    </source>
</evidence>
<dbReference type="PROSITE" id="PS50105">
    <property type="entry name" value="SAM_DOMAIN"/>
    <property type="match status" value="1"/>
</dbReference>
<evidence type="ECO:0000256" key="8">
    <source>
        <dbReference type="SAM" id="MobiDB-lite"/>
    </source>
</evidence>
<evidence type="ECO:0000259" key="9">
    <source>
        <dbReference type="PROSITE" id="PS50105"/>
    </source>
</evidence>
<keyword evidence="12" id="KW-1185">Reference proteome</keyword>
<dbReference type="Pfam" id="PF21524">
    <property type="entry name" value="SAMD1_WH"/>
    <property type="match status" value="1"/>
</dbReference>
<protein>
    <submittedName>
        <fullName evidence="11">Uncharacterized protein</fullName>
    </submittedName>
</protein>
<feature type="domain" description="SAMD1-like winged helix (WH)" evidence="10">
    <location>
        <begin position="1"/>
        <end position="74"/>
    </location>
</feature>
<dbReference type="InterPro" id="IPR001660">
    <property type="entry name" value="SAM"/>
</dbReference>
<dbReference type="Gene3D" id="3.30.40.10">
    <property type="entry name" value="Zinc/RING finger domain, C3HC4 (zinc finger)"/>
    <property type="match status" value="1"/>
</dbReference>
<dbReference type="InterPro" id="IPR050548">
    <property type="entry name" value="PcG_chromatin_remod_factors"/>
</dbReference>
<feature type="compositionally biased region" description="Basic residues" evidence="8">
    <location>
        <begin position="223"/>
        <end position="238"/>
    </location>
</feature>
<dbReference type="InterPro" id="IPR048589">
    <property type="entry name" value="SAMD1-like_WH"/>
</dbReference>
<dbReference type="InterPro" id="IPR013761">
    <property type="entry name" value="SAM/pointed_sf"/>
</dbReference>
<sequence>MASINPKRFILQAIEHLRGRKARPDLHRICNMLKKRHSFNFADTTRCIENLMDMGIIIKVEYKGSISYRDAARWKKGHVAGQIINSDVLVSKIQGAIDAIESQARAADGNHANGCGDSADSTEEIGGGTKEEIEQYLRSQNGEANCQLSGDAMFEALIREVERQTLRKICDRYFVGKRVIPSPQQRRSRSPVKLSESSPKAKRAVSASPNPDKEDSSSDAGSVRKRGRPPSKRKRFKKNHGDDFEVLPIGKPRKVASAETQDADTLERKELDLPPELAPESSLHEKFRRCNDDHLTEVPSRHEGQEQDLLVCTICHIKAHPYCVNYSEERLERIDRNTWRCVTCKQCSVCNSFVKAAIPQFNVKNNINRTSFPPTPCDSPSPDNVDKLSYSAWWCKNLRGGKEASLGPEMPVLEPILPRQESKEERRLVVSKFDGQSFPDVTHWSVDKVVEFVESAGFLDQAQALKAEEIDGEALMDLKRNDVLTRFSLKLGPALKLYRLILNMQTNGNAADFI</sequence>
<dbReference type="PANTHER" id="PTHR12247:SF139">
    <property type="entry name" value="ATHERIN-RELATED"/>
    <property type="match status" value="1"/>
</dbReference>
<dbReference type="Pfam" id="PF00628">
    <property type="entry name" value="PHD"/>
    <property type="match status" value="1"/>
</dbReference>
<keyword evidence="3" id="KW-0479">Metal-binding</keyword>
<feature type="domain" description="SAM" evidence="9">
    <location>
        <begin position="444"/>
        <end position="492"/>
    </location>
</feature>
<dbReference type="GO" id="GO:0005634">
    <property type="term" value="C:nucleus"/>
    <property type="evidence" value="ECO:0007669"/>
    <property type="project" value="UniProtKB-SubCell"/>
</dbReference>
<dbReference type="GO" id="GO:0006325">
    <property type="term" value="P:chromatin organization"/>
    <property type="evidence" value="ECO:0007669"/>
    <property type="project" value="UniProtKB-KW"/>
</dbReference>
<evidence type="ECO:0000256" key="3">
    <source>
        <dbReference type="ARBA" id="ARBA00022723"/>
    </source>
</evidence>
<feature type="region of interest" description="Disordered" evidence="8">
    <location>
        <begin position="181"/>
        <end position="267"/>
    </location>
</feature>
<organism evidence="11 12">
    <name type="scientific">Pomacea canaliculata</name>
    <name type="common">Golden apple snail</name>
    <dbReference type="NCBI Taxonomy" id="400727"/>
    <lineage>
        <taxon>Eukaryota</taxon>
        <taxon>Metazoa</taxon>
        <taxon>Spiralia</taxon>
        <taxon>Lophotrochozoa</taxon>
        <taxon>Mollusca</taxon>
        <taxon>Gastropoda</taxon>
        <taxon>Caenogastropoda</taxon>
        <taxon>Architaenioglossa</taxon>
        <taxon>Ampullarioidea</taxon>
        <taxon>Ampullariidae</taxon>
        <taxon>Pomacea</taxon>
    </lineage>
</organism>
<keyword evidence="5" id="KW-0862">Zinc</keyword>
<comment type="subcellular location">
    <subcellularLocation>
        <location evidence="1">Nucleus</location>
    </subcellularLocation>
</comment>
<dbReference type="GO" id="GO:0008270">
    <property type="term" value="F:zinc ion binding"/>
    <property type="evidence" value="ECO:0007669"/>
    <property type="project" value="UniProtKB-KW"/>
</dbReference>
<accession>A0A2T7NPJ9</accession>
<evidence type="ECO:0000256" key="7">
    <source>
        <dbReference type="ARBA" id="ARBA00023242"/>
    </source>
</evidence>
<dbReference type="SUPFAM" id="SSF57903">
    <property type="entry name" value="FYVE/PHD zinc finger"/>
    <property type="match status" value="1"/>
</dbReference>
<dbReference type="GO" id="GO:0042393">
    <property type="term" value="F:histone binding"/>
    <property type="evidence" value="ECO:0007669"/>
    <property type="project" value="TreeGrafter"/>
</dbReference>
<name>A0A2T7NPJ9_POMCA</name>
<keyword evidence="2" id="KW-0597">Phosphoprotein</keyword>
<dbReference type="SMART" id="SM00454">
    <property type="entry name" value="SAM"/>
    <property type="match status" value="1"/>
</dbReference>
<dbReference type="OrthoDB" id="10004495at2759"/>
<evidence type="ECO:0000256" key="5">
    <source>
        <dbReference type="ARBA" id="ARBA00022833"/>
    </source>
</evidence>
<dbReference type="AlphaFoldDB" id="A0A2T7NPJ9"/>
<proteinExistence type="predicted"/>
<evidence type="ECO:0000313" key="12">
    <source>
        <dbReference type="Proteomes" id="UP000245119"/>
    </source>
</evidence>
<dbReference type="Proteomes" id="UP000245119">
    <property type="component" value="Linkage Group LG10"/>
</dbReference>
<dbReference type="GO" id="GO:0003682">
    <property type="term" value="F:chromatin binding"/>
    <property type="evidence" value="ECO:0007669"/>
    <property type="project" value="TreeGrafter"/>
</dbReference>
<dbReference type="InterPro" id="IPR011011">
    <property type="entry name" value="Znf_FYVE_PHD"/>
</dbReference>
<evidence type="ECO:0000256" key="1">
    <source>
        <dbReference type="ARBA" id="ARBA00004123"/>
    </source>
</evidence>
<dbReference type="SUPFAM" id="SSF47769">
    <property type="entry name" value="SAM/Pointed domain"/>
    <property type="match status" value="1"/>
</dbReference>
<dbReference type="InterPro" id="IPR013083">
    <property type="entry name" value="Znf_RING/FYVE/PHD"/>
</dbReference>
<dbReference type="InterPro" id="IPR019787">
    <property type="entry name" value="Znf_PHD-finger"/>
</dbReference>
<dbReference type="EMBL" id="PZQS01000010">
    <property type="protein sequence ID" value="PVD23099.1"/>
    <property type="molecule type" value="Genomic_DNA"/>
</dbReference>
<evidence type="ECO:0000256" key="6">
    <source>
        <dbReference type="ARBA" id="ARBA00022853"/>
    </source>
</evidence>
<dbReference type="PANTHER" id="PTHR12247">
    <property type="entry name" value="POLYCOMB GROUP PROTEIN"/>
    <property type="match status" value="1"/>
</dbReference>
<dbReference type="Gene3D" id="1.10.150.50">
    <property type="entry name" value="Transcription Factor, Ets-1"/>
    <property type="match status" value="1"/>
</dbReference>
<dbReference type="PROSITE" id="PS52014">
    <property type="entry name" value="SAMD1_WH"/>
    <property type="match status" value="1"/>
</dbReference>
<keyword evidence="7" id="KW-0539">Nucleus</keyword>
<dbReference type="STRING" id="400727.A0A2T7NPJ9"/>
<evidence type="ECO:0000256" key="2">
    <source>
        <dbReference type="ARBA" id="ARBA00022553"/>
    </source>
</evidence>